<evidence type="ECO:0000313" key="1">
    <source>
        <dbReference type="EMBL" id="KAF5199077.1"/>
    </source>
</evidence>
<organism evidence="1 2">
    <name type="scientific">Thalictrum thalictroides</name>
    <name type="common">Rue-anemone</name>
    <name type="synonym">Anemone thalictroides</name>
    <dbReference type="NCBI Taxonomy" id="46969"/>
    <lineage>
        <taxon>Eukaryota</taxon>
        <taxon>Viridiplantae</taxon>
        <taxon>Streptophyta</taxon>
        <taxon>Embryophyta</taxon>
        <taxon>Tracheophyta</taxon>
        <taxon>Spermatophyta</taxon>
        <taxon>Magnoliopsida</taxon>
        <taxon>Ranunculales</taxon>
        <taxon>Ranunculaceae</taxon>
        <taxon>Thalictroideae</taxon>
        <taxon>Thalictrum</taxon>
    </lineage>
</organism>
<comment type="caution">
    <text evidence="1">The sequence shown here is derived from an EMBL/GenBank/DDBJ whole genome shotgun (WGS) entry which is preliminary data.</text>
</comment>
<dbReference type="EMBL" id="JABWDY010012467">
    <property type="protein sequence ID" value="KAF5199077.1"/>
    <property type="molecule type" value="Genomic_DNA"/>
</dbReference>
<keyword evidence="2" id="KW-1185">Reference proteome</keyword>
<proteinExistence type="predicted"/>
<dbReference type="Proteomes" id="UP000554482">
    <property type="component" value="Unassembled WGS sequence"/>
</dbReference>
<protein>
    <submittedName>
        <fullName evidence="1">Uncharacterized protein</fullName>
    </submittedName>
</protein>
<sequence length="419" mass="47730">MISLHSKTSILSSPNLFLKTSISSTIQSPKTNHLSVFNPPTQPLFLQRIHFPPCHGSLLRTITPICSSIQPASTTPSSEENGHPLMVKLFTSIIAKSLSKSYRCYKSIHVTFEGKCKFLDELSFSIERDFLQEFDKVKISKLCDSGFNFNSTMVSTEDINLLIRFHRNESFTPNIYNSEFPNFIVIVIFSEAPVHYYPLYRAVSLSKTMTFDQICDLFCDMMLTDISSIASNITIIGIPLKWFFSLKFIKELQVLEPICWEKHDLKVVSKVCQLLDDSADDRTSFYYYGFVDQVIPGMTEEELRRARVAQRLIDTWTTSLLNARSGSTLTEVLWEGEEICSKNDGREADLEGNAIIHCNIPVDHLAPGVLFLNRNIVEIEVQLESAWEREGDELERTFNIELTATLKDTRSYGQVPKES</sequence>
<reference evidence="1 2" key="1">
    <citation type="submission" date="2020-06" db="EMBL/GenBank/DDBJ databases">
        <title>Transcriptomic and genomic resources for Thalictrum thalictroides and T. hernandezii: Facilitating candidate gene discovery in an emerging model plant lineage.</title>
        <authorList>
            <person name="Arias T."/>
            <person name="Riano-Pachon D.M."/>
            <person name="Di Stilio V.S."/>
        </authorList>
    </citation>
    <scope>NUCLEOTIDE SEQUENCE [LARGE SCALE GENOMIC DNA]</scope>
    <source>
        <strain evidence="2">cv. WT478/WT964</strain>
        <tissue evidence="1">Leaves</tissue>
    </source>
</reference>
<dbReference type="AlphaFoldDB" id="A0A7J6WQ42"/>
<gene>
    <name evidence="1" type="ORF">FRX31_011335</name>
</gene>
<accession>A0A7J6WQ42</accession>
<evidence type="ECO:0000313" key="2">
    <source>
        <dbReference type="Proteomes" id="UP000554482"/>
    </source>
</evidence>
<name>A0A7J6WQ42_THATH</name>